<evidence type="ECO:0000313" key="3">
    <source>
        <dbReference type="Proteomes" id="UP000074247"/>
    </source>
</evidence>
<feature type="compositionally biased region" description="Acidic residues" evidence="1">
    <location>
        <begin position="1522"/>
        <end position="1532"/>
    </location>
</feature>
<proteinExistence type="predicted"/>
<feature type="compositionally biased region" description="Acidic residues" evidence="1">
    <location>
        <begin position="1358"/>
        <end position="1371"/>
    </location>
</feature>
<organism evidence="2 3">
    <name type="scientific">Toxoplasma gondii ARI</name>
    <dbReference type="NCBI Taxonomy" id="1074872"/>
    <lineage>
        <taxon>Eukaryota</taxon>
        <taxon>Sar</taxon>
        <taxon>Alveolata</taxon>
        <taxon>Apicomplexa</taxon>
        <taxon>Conoidasida</taxon>
        <taxon>Coccidia</taxon>
        <taxon>Eucoccidiorida</taxon>
        <taxon>Eimeriorina</taxon>
        <taxon>Sarcocystidae</taxon>
        <taxon>Toxoplasma</taxon>
    </lineage>
</organism>
<dbReference type="OrthoDB" id="10412184at2759"/>
<gene>
    <name evidence="2" type="ORF">TGARI_213460</name>
</gene>
<feature type="compositionally biased region" description="Low complexity" evidence="1">
    <location>
        <begin position="1081"/>
        <end position="1096"/>
    </location>
</feature>
<feature type="compositionally biased region" description="Acidic residues" evidence="1">
    <location>
        <begin position="1479"/>
        <end position="1493"/>
    </location>
</feature>
<feature type="region of interest" description="Disordered" evidence="1">
    <location>
        <begin position="543"/>
        <end position="575"/>
    </location>
</feature>
<feature type="region of interest" description="Disordered" evidence="1">
    <location>
        <begin position="1121"/>
        <end position="1152"/>
    </location>
</feature>
<sequence>MARSFRLCFAAPQSHTRCIRFPPSCSSEAGGGVGVGLCVARLCQKVVRIEPVDWSTFDGVGLVHGDWASSASSAGDRRTLTGVPEEEVMYFYTVKCVTLRIGSFSAMSCNTTLLLQFLTVFCPGLRGLLVLCLGYHNMHPAMTPNPSQAAVKLWNVMHDTRHLLAEPLYTLETRFAARHGMRMVLNAVGCSVLPKACHTATSRHPATTNIDTIVALMAELKAPVYTYSSMVSMQRWFEDHPGKREELLIPGGLLEHMLFADADLPLPPIPTTRGGDIKRKRTRFETPVVDFTSMNDVVRPFLPVVHAPSENTIRLYRRSRAGAALLLKQEIHDNFTSCKRGMNFSKWVQQLLQSLVTADFSLAAHMVLDSVIQATEPAESDDGEQQGEAEPSASQSGHSGETVASDDEATPGNSQEDLDGPRASGEGRRKRERFLLEDLEPLCAFVWQRLGVYGDASAEFRTAFLEAAVSVIQDTLRSAKRSVHQQRADLGLRDLEDLFHHALGNVDLLSVLEQVLQRRPELLENFDVDSDLLAAIASRSTEDADTQVISQRREDRSDPSGGGVDQEPTDGAPTPRLQPLIQMLFDAAGGSAIFVGDNAVTFLHELSTSVLPTLLKTARFSWASLSSTMLTMERLEAALRSVAVLRLMSIYVTVLGEKGVLELVPDALKCTCIRNQKRAELTITKLLIVISNAPPAVLGMRQMMDDLIAAAAESRRLPHLEEFAAGEDSGVALSNMVLQDFQTLAQTAINCRTVDRWIEAHPHTQSQLPRSGVLFFYLPRLLPQHEGDDPVVPGSDDAMSPERLAVLFGLGDYTRLSSAIAPYCKESDFPPDDAEARQEWEEALASHLRLASHRAQSDFTRFLLNPHENITTLLQCLMGLEAELARAQYLTDQSPGLLESSRLLGSSFRSASRMSATIWEDIGFFGPLAESAREAVVSFFLQPNDAAVQEALGANAEGTFQERLLLQKRTLGGRSRRLPILAHMNAWIQRNPEILESPYLAADSVLMTAILDASPERRQEYQLGARGRRFDGNDPGSQGPIVHGVKARRHTQKRKWHRHSGKTGSDSPTAGADGTTKRSKAAAQPTDAPQTQPSTDASGLGVESIGAALQAAEGWADDRATLTSPDLAQPPVEVPESEQTEDEPGTSELIDPVDGEMLSDLSEAERPIHQDAESAIIAAARALVSLHSLGDGLVGIEEVDGVSLPQADQVEHHTAREQRTEKLELPEFASGDGYVGLIPEEQAFVSAGDGRSDFSTTADSVVQHDPSTSGFGEGPGDSATDEGDVPNADVPLDMSAKSGIMGSFPGTSGAPSDHLYLGDDYDGDDYMSEEDGPLDLSVKPADAFSSGAPIDGGALGSDSEDDGDLSPEDVPLDLSAKSGIMDSFPGTSGAPTGPPYLGEDYEDDDYMSEEDGPLDLSVKPADAFSSGAPIDGGAVGSDSEDGGDLSPEDVPLDLSAKTGIMGSFPGTSGAPTGPPYLGEDYEDDDYMSEEDGPLDLSVKPADAFSSGAPIDGGAVGSKSEEGEGPPDEDEPLDLSPKTGGKPSGT</sequence>
<feature type="compositionally biased region" description="Acidic residues" evidence="1">
    <location>
        <begin position="1319"/>
        <end position="1333"/>
    </location>
</feature>
<feature type="compositionally biased region" description="Polar residues" evidence="1">
    <location>
        <begin position="1253"/>
        <end position="1270"/>
    </location>
</feature>
<evidence type="ECO:0000256" key="1">
    <source>
        <dbReference type="SAM" id="MobiDB-lite"/>
    </source>
</evidence>
<dbReference type="Proteomes" id="UP000074247">
    <property type="component" value="Unassembled WGS sequence"/>
</dbReference>
<dbReference type="EMBL" id="AGQS02004609">
    <property type="protein sequence ID" value="KYF43665.1"/>
    <property type="molecule type" value="Genomic_DNA"/>
</dbReference>
<feature type="compositionally biased region" description="Acidic residues" evidence="1">
    <location>
        <begin position="1399"/>
        <end position="1413"/>
    </location>
</feature>
<name>A0A139XY69_TOXGO</name>
<reference evidence="2 3" key="1">
    <citation type="journal article" date="2016" name="Nat. Commun.">
        <title>Local admixture of amplified and diversified secreted pathogenesis determinants shapes mosaic Toxoplasma gondii genomes.</title>
        <authorList>
            <person name="Lorenzi H."/>
            <person name="Khan A."/>
            <person name="Behnke M.S."/>
            <person name="Namasivayam S."/>
            <person name="Swapna L.S."/>
            <person name="Hadjithomas M."/>
            <person name="Karamycheva S."/>
            <person name="Pinney D."/>
            <person name="Brunk B.P."/>
            <person name="Ajioka J.W."/>
            <person name="Ajzenberg D."/>
            <person name="Boothroyd J.C."/>
            <person name="Boyle J.P."/>
            <person name="Darde M.L."/>
            <person name="Diaz-Miranda M.A."/>
            <person name="Dubey J.P."/>
            <person name="Fritz H.M."/>
            <person name="Gennari S.M."/>
            <person name="Gregory B.D."/>
            <person name="Kim K."/>
            <person name="Saeij J.P."/>
            <person name="Su C."/>
            <person name="White M.W."/>
            <person name="Zhu X.Q."/>
            <person name="Howe D.K."/>
            <person name="Rosenthal B.M."/>
            <person name="Grigg M.E."/>
            <person name="Parkinson J."/>
            <person name="Liu L."/>
            <person name="Kissinger J.C."/>
            <person name="Roos D.S."/>
            <person name="Sibley L.D."/>
        </authorList>
    </citation>
    <scope>NUCLEOTIDE SEQUENCE [LARGE SCALE GENOMIC DNA]</scope>
    <source>
        <strain evidence="2 3">ARI</strain>
    </source>
</reference>
<feature type="region of interest" description="Disordered" evidence="1">
    <location>
        <begin position="1249"/>
        <end position="1545"/>
    </location>
</feature>
<feature type="compositionally biased region" description="Acidic residues" evidence="1">
    <location>
        <begin position="378"/>
        <end position="387"/>
    </location>
</feature>
<feature type="region of interest" description="Disordered" evidence="1">
    <location>
        <begin position="377"/>
        <end position="427"/>
    </location>
</feature>
<accession>A0A139XY69</accession>
<feature type="compositionally biased region" description="Acidic residues" evidence="1">
    <location>
        <begin position="1438"/>
        <end position="1451"/>
    </location>
</feature>
<feature type="compositionally biased region" description="Acidic residues" evidence="1">
    <location>
        <begin position="1135"/>
        <end position="1145"/>
    </location>
</feature>
<protein>
    <submittedName>
        <fullName evidence="2">Uncharacterized protein</fullName>
    </submittedName>
</protein>
<feature type="region of interest" description="Disordered" evidence="1">
    <location>
        <begin position="1026"/>
        <end position="1099"/>
    </location>
</feature>
<feature type="compositionally biased region" description="Basic residues" evidence="1">
    <location>
        <begin position="1045"/>
        <end position="1061"/>
    </location>
</feature>
<evidence type="ECO:0000313" key="2">
    <source>
        <dbReference type="EMBL" id="KYF43665.1"/>
    </source>
</evidence>
<dbReference type="VEuPathDB" id="ToxoDB:TGARI_213460"/>
<comment type="caution">
    <text evidence="2">The sequence shown here is derived from an EMBL/GenBank/DDBJ whole genome shotgun (WGS) entry which is preliminary data.</text>
</comment>